<protein>
    <recommendedName>
        <fullName evidence="3">histidine kinase</fullName>
        <ecNumber evidence="3">2.7.13.3</ecNumber>
    </recommendedName>
</protein>
<proteinExistence type="predicted"/>
<gene>
    <name evidence="16" type="ORF">SAMN05443550_114112</name>
</gene>
<dbReference type="GO" id="GO:0005886">
    <property type="term" value="C:plasma membrane"/>
    <property type="evidence" value="ECO:0007669"/>
    <property type="project" value="UniProtKB-SubCell"/>
</dbReference>
<dbReference type="CDD" id="cd17546">
    <property type="entry name" value="REC_hyHK_CKI1_RcsC-like"/>
    <property type="match status" value="1"/>
</dbReference>
<reference evidence="16 17" key="1">
    <citation type="submission" date="2016-10" db="EMBL/GenBank/DDBJ databases">
        <authorList>
            <person name="de Groot N.N."/>
        </authorList>
    </citation>
    <scope>NUCLEOTIDE SEQUENCE [LARGE SCALE GENOMIC DNA]</scope>
    <source>
        <strain evidence="16 17">DSM 19033</strain>
    </source>
</reference>
<name>A0A1H4H9G1_9SPHI</name>
<dbReference type="FunFam" id="3.30.565.10:FF:000010">
    <property type="entry name" value="Sensor histidine kinase RcsC"/>
    <property type="match status" value="1"/>
</dbReference>
<dbReference type="Gene3D" id="3.30.565.10">
    <property type="entry name" value="Histidine kinase-like ATPase, C-terminal domain"/>
    <property type="match status" value="1"/>
</dbReference>
<dbReference type="InterPro" id="IPR005467">
    <property type="entry name" value="His_kinase_dom"/>
</dbReference>
<dbReference type="Gene3D" id="3.40.50.2300">
    <property type="match status" value="1"/>
</dbReference>
<evidence type="ECO:0000256" key="12">
    <source>
        <dbReference type="PROSITE-ProRule" id="PRU00169"/>
    </source>
</evidence>
<dbReference type="InterPro" id="IPR001789">
    <property type="entry name" value="Sig_transdc_resp-reg_receiver"/>
</dbReference>
<dbReference type="InterPro" id="IPR003661">
    <property type="entry name" value="HisK_dim/P_dom"/>
</dbReference>
<dbReference type="GO" id="GO:0005524">
    <property type="term" value="F:ATP binding"/>
    <property type="evidence" value="ECO:0007669"/>
    <property type="project" value="UniProtKB-KW"/>
</dbReference>
<evidence type="ECO:0000256" key="2">
    <source>
        <dbReference type="ARBA" id="ARBA00004651"/>
    </source>
</evidence>
<keyword evidence="9 13" id="KW-1133">Transmembrane helix</keyword>
<dbReference type="Proteomes" id="UP000198850">
    <property type="component" value="Unassembled WGS sequence"/>
</dbReference>
<dbReference type="InterPro" id="IPR036890">
    <property type="entry name" value="HATPase_C_sf"/>
</dbReference>
<dbReference type="InterPro" id="IPR004358">
    <property type="entry name" value="Sig_transdc_His_kin-like_C"/>
</dbReference>
<evidence type="ECO:0000256" key="7">
    <source>
        <dbReference type="ARBA" id="ARBA00022741"/>
    </source>
</evidence>
<dbReference type="SMART" id="SM00448">
    <property type="entry name" value="REC"/>
    <property type="match status" value="1"/>
</dbReference>
<evidence type="ECO:0000256" key="5">
    <source>
        <dbReference type="ARBA" id="ARBA00022553"/>
    </source>
</evidence>
<evidence type="ECO:0000256" key="13">
    <source>
        <dbReference type="SAM" id="Phobius"/>
    </source>
</evidence>
<dbReference type="SUPFAM" id="SSF47226">
    <property type="entry name" value="Histidine-containing phosphotransfer domain, HPT domain"/>
    <property type="match status" value="1"/>
</dbReference>
<organism evidence="16 17">
    <name type="scientific">Pedobacter hartonius</name>
    <dbReference type="NCBI Taxonomy" id="425514"/>
    <lineage>
        <taxon>Bacteria</taxon>
        <taxon>Pseudomonadati</taxon>
        <taxon>Bacteroidota</taxon>
        <taxon>Sphingobacteriia</taxon>
        <taxon>Sphingobacteriales</taxon>
        <taxon>Sphingobacteriaceae</taxon>
        <taxon>Pedobacter</taxon>
    </lineage>
</organism>
<evidence type="ECO:0000259" key="14">
    <source>
        <dbReference type="PROSITE" id="PS50109"/>
    </source>
</evidence>
<dbReference type="InterPro" id="IPR036641">
    <property type="entry name" value="HPT_dom_sf"/>
</dbReference>
<accession>A0A1H4H9G1</accession>
<dbReference type="InterPro" id="IPR003594">
    <property type="entry name" value="HATPase_dom"/>
</dbReference>
<evidence type="ECO:0000256" key="1">
    <source>
        <dbReference type="ARBA" id="ARBA00000085"/>
    </source>
</evidence>
<dbReference type="AlphaFoldDB" id="A0A1H4H9G1"/>
<dbReference type="PANTHER" id="PTHR45339:SF1">
    <property type="entry name" value="HYBRID SIGNAL TRANSDUCTION HISTIDINE KINASE J"/>
    <property type="match status" value="1"/>
</dbReference>
<dbReference type="SUPFAM" id="SSF55874">
    <property type="entry name" value="ATPase domain of HSP90 chaperone/DNA topoisomerase II/histidine kinase"/>
    <property type="match status" value="1"/>
</dbReference>
<dbReference type="PRINTS" id="PR00344">
    <property type="entry name" value="BCTRLSENSOR"/>
</dbReference>
<feature type="transmembrane region" description="Helical" evidence="13">
    <location>
        <begin position="190"/>
        <end position="212"/>
    </location>
</feature>
<dbReference type="Pfam" id="PF02518">
    <property type="entry name" value="HATPase_c"/>
    <property type="match status" value="1"/>
</dbReference>
<feature type="domain" description="Response regulatory" evidence="15">
    <location>
        <begin position="490"/>
        <end position="605"/>
    </location>
</feature>
<dbReference type="Pfam" id="PF00512">
    <property type="entry name" value="HisKA"/>
    <property type="match status" value="1"/>
</dbReference>
<feature type="domain" description="Histidine kinase" evidence="14">
    <location>
        <begin position="244"/>
        <end position="465"/>
    </location>
</feature>
<dbReference type="CDD" id="cd00082">
    <property type="entry name" value="HisKA"/>
    <property type="match status" value="1"/>
</dbReference>
<dbReference type="EMBL" id="FNRA01000014">
    <property type="protein sequence ID" value="SEB18473.1"/>
    <property type="molecule type" value="Genomic_DNA"/>
</dbReference>
<keyword evidence="8" id="KW-0067">ATP-binding</keyword>
<dbReference type="InterPro" id="IPR036097">
    <property type="entry name" value="HisK_dim/P_sf"/>
</dbReference>
<dbReference type="GO" id="GO:0000155">
    <property type="term" value="F:phosphorelay sensor kinase activity"/>
    <property type="evidence" value="ECO:0007669"/>
    <property type="project" value="InterPro"/>
</dbReference>
<keyword evidence="16" id="KW-0418">Kinase</keyword>
<comment type="catalytic activity">
    <reaction evidence="1">
        <text>ATP + protein L-histidine = ADP + protein N-phospho-L-histidine.</text>
        <dbReference type="EC" id="2.7.13.3"/>
    </reaction>
</comment>
<evidence type="ECO:0000313" key="16">
    <source>
        <dbReference type="EMBL" id="SEB18473.1"/>
    </source>
</evidence>
<keyword evidence="6 13" id="KW-0812">Transmembrane</keyword>
<evidence type="ECO:0000256" key="4">
    <source>
        <dbReference type="ARBA" id="ARBA00022475"/>
    </source>
</evidence>
<dbReference type="Pfam" id="PF00072">
    <property type="entry name" value="Response_reg"/>
    <property type="match status" value="1"/>
</dbReference>
<keyword evidence="5 12" id="KW-0597">Phosphoprotein</keyword>
<dbReference type="CDD" id="cd16922">
    <property type="entry name" value="HATPase_EvgS-ArcB-TorS-like"/>
    <property type="match status" value="1"/>
</dbReference>
<dbReference type="Gene3D" id="1.10.287.130">
    <property type="match status" value="1"/>
</dbReference>
<sequence>MTYLDKMNTKRFISLILSFFVVGTLLLAVIQFNSSSNIEKLISGNAKLMKELRTNNHLRELERDMLWVESRIRAAIATDDLSHLEGVDERIAEMDTYLDSLKASTVYVQAQPYISRLSELAKQKANTKDALIREYKTSGHMDNLQLIANPGARQISNEISDVVRKIYDGRQRKMLDLSRAVEESGRNARLWGSVMISLIVLSGCGWFWFIVIRLQQQNQLIMQLDSSEKKAREAALVKENFMANMSHEIRTPLNSILGFTNLLQRCRLDAEPEEFVLAIQKAGENLLAIINDILDLSKIEAGMMRIENNPFSVRGLFHSVRTLFSERIKEKRLEMRIEIEACVPDTLIGDATRLTQILVNLIGNAIKFTEKGHIFLHIYTKKIEGERIELGVVISDTGIGISKDKISGIFDRFHQAEDTTTRNYGGTGLGLSIVKDLLLLQNGGIYVDSEPGKGTTFRLFIPYQISSTQITANGGAESRKLEYYAPGVLRLLVVDDNKMNQSLMKHLLTEWNLSFDIAGDGLCALVLLKENTYDIVLMDIQMPGMDGYATARRIRKELHLNIPIIAMTAHALAGEREKCLSYGMDEYLSKPVNEQQLYHFISKFSGNDHQSEPVKVVVAAPEENYRYINLSYMRQISKGNVNYERQVTGQFIELVPKAILGIDTALIHNDFLTVSHIAHDLKTSVYIMGMTGQLDDILDQLEYNGEAEVIQINAGLLKKRCVLAVQEARHYYELLNQKNYQL</sequence>
<keyword evidence="17" id="KW-1185">Reference proteome</keyword>
<evidence type="ECO:0000259" key="15">
    <source>
        <dbReference type="PROSITE" id="PS50110"/>
    </source>
</evidence>
<dbReference type="PROSITE" id="PS50109">
    <property type="entry name" value="HIS_KIN"/>
    <property type="match status" value="1"/>
</dbReference>
<evidence type="ECO:0000256" key="11">
    <source>
        <dbReference type="ARBA" id="ARBA00023136"/>
    </source>
</evidence>
<keyword evidence="4" id="KW-1003">Cell membrane</keyword>
<dbReference type="SMART" id="SM00387">
    <property type="entry name" value="HATPase_c"/>
    <property type="match status" value="1"/>
</dbReference>
<dbReference type="SUPFAM" id="SSF52172">
    <property type="entry name" value="CheY-like"/>
    <property type="match status" value="1"/>
</dbReference>
<feature type="modified residue" description="4-aspartylphosphate" evidence="12">
    <location>
        <position position="539"/>
    </location>
</feature>
<feature type="transmembrane region" description="Helical" evidence="13">
    <location>
        <begin position="12"/>
        <end position="32"/>
    </location>
</feature>
<evidence type="ECO:0000313" key="17">
    <source>
        <dbReference type="Proteomes" id="UP000198850"/>
    </source>
</evidence>
<evidence type="ECO:0000256" key="10">
    <source>
        <dbReference type="ARBA" id="ARBA00023012"/>
    </source>
</evidence>
<evidence type="ECO:0000256" key="3">
    <source>
        <dbReference type="ARBA" id="ARBA00012438"/>
    </source>
</evidence>
<dbReference type="PROSITE" id="PS50110">
    <property type="entry name" value="RESPONSE_REGULATORY"/>
    <property type="match status" value="1"/>
</dbReference>
<keyword evidence="11 13" id="KW-0472">Membrane</keyword>
<evidence type="ECO:0000256" key="9">
    <source>
        <dbReference type="ARBA" id="ARBA00022989"/>
    </source>
</evidence>
<evidence type="ECO:0000256" key="8">
    <source>
        <dbReference type="ARBA" id="ARBA00022840"/>
    </source>
</evidence>
<dbReference type="PANTHER" id="PTHR45339">
    <property type="entry name" value="HYBRID SIGNAL TRANSDUCTION HISTIDINE KINASE J"/>
    <property type="match status" value="1"/>
</dbReference>
<dbReference type="SMART" id="SM00388">
    <property type="entry name" value="HisKA"/>
    <property type="match status" value="1"/>
</dbReference>
<keyword evidence="16" id="KW-0808">Transferase</keyword>
<dbReference type="EC" id="2.7.13.3" evidence="3"/>
<keyword evidence="10" id="KW-0902">Two-component regulatory system</keyword>
<evidence type="ECO:0000256" key="6">
    <source>
        <dbReference type="ARBA" id="ARBA00022692"/>
    </source>
</evidence>
<dbReference type="STRING" id="425514.SAMN05443550_114112"/>
<comment type="subcellular location">
    <subcellularLocation>
        <location evidence="2">Cell membrane</location>
        <topology evidence="2">Multi-pass membrane protein</topology>
    </subcellularLocation>
</comment>
<dbReference type="SUPFAM" id="SSF47384">
    <property type="entry name" value="Homodimeric domain of signal transducing histidine kinase"/>
    <property type="match status" value="1"/>
</dbReference>
<keyword evidence="7" id="KW-0547">Nucleotide-binding</keyword>
<dbReference type="InterPro" id="IPR011006">
    <property type="entry name" value="CheY-like_superfamily"/>
</dbReference>